<accession>A0A1G9B1Q4</accession>
<feature type="compositionally biased region" description="Pro residues" evidence="1">
    <location>
        <begin position="164"/>
        <end position="180"/>
    </location>
</feature>
<dbReference type="Proteomes" id="UP000199202">
    <property type="component" value="Unassembled WGS sequence"/>
</dbReference>
<feature type="compositionally biased region" description="Low complexity" evidence="1">
    <location>
        <begin position="144"/>
        <end position="163"/>
    </location>
</feature>
<dbReference type="STRING" id="633440.SAMN05421869_115103"/>
<sequence>MAAAPAPAPVSRRPGRLVLLTSGITGAPKGAPRRPRWSSRSSRCSPPSRRAVASRCSSRRRCSTASHCSGTGPRAGVRLPGRPHAPLRCRGRARRAGGRTCRGAGGRTGDIGVPAGPAAERAAGPAGGGVRRLGAAPCPRAFNGTPTARSSTTSTTPPRSAGRPWPPPPTCAPPRTPVGRPPCGTTVRIPGQDGAEQPTGEVGRVLVGGGLTLTARGDGLGGLFAKPDGQGGPAQTRPPGAVTRRGPDVCAPLSPPPQRLALPRGDSKRSRHRGAQLARPGSTSDARTPVMRNPRNPRACAAIHSK</sequence>
<protein>
    <recommendedName>
        <fullName evidence="4">AMP-binding enzyme</fullName>
    </recommendedName>
</protein>
<reference evidence="2 3" key="1">
    <citation type="submission" date="2016-10" db="EMBL/GenBank/DDBJ databases">
        <authorList>
            <person name="de Groot N.N."/>
        </authorList>
    </citation>
    <scope>NUCLEOTIDE SEQUENCE [LARGE SCALE GENOMIC DNA]</scope>
    <source>
        <strain evidence="2 3">CGMCC 4.6533</strain>
    </source>
</reference>
<evidence type="ECO:0000313" key="3">
    <source>
        <dbReference type="Proteomes" id="UP000199202"/>
    </source>
</evidence>
<feature type="compositionally biased region" description="Low complexity" evidence="1">
    <location>
        <begin position="38"/>
        <end position="56"/>
    </location>
</feature>
<proteinExistence type="predicted"/>
<keyword evidence="3" id="KW-1185">Reference proteome</keyword>
<organism evidence="2 3">
    <name type="scientific">Nonomuraea jiangxiensis</name>
    <dbReference type="NCBI Taxonomy" id="633440"/>
    <lineage>
        <taxon>Bacteria</taxon>
        <taxon>Bacillati</taxon>
        <taxon>Actinomycetota</taxon>
        <taxon>Actinomycetes</taxon>
        <taxon>Streptosporangiales</taxon>
        <taxon>Streptosporangiaceae</taxon>
        <taxon>Nonomuraea</taxon>
    </lineage>
</organism>
<evidence type="ECO:0000313" key="2">
    <source>
        <dbReference type="EMBL" id="SDK32755.1"/>
    </source>
</evidence>
<evidence type="ECO:0008006" key="4">
    <source>
        <dbReference type="Google" id="ProtNLM"/>
    </source>
</evidence>
<feature type="region of interest" description="Disordered" evidence="1">
    <location>
        <begin position="1"/>
        <end position="306"/>
    </location>
</feature>
<evidence type="ECO:0000256" key="1">
    <source>
        <dbReference type="SAM" id="MobiDB-lite"/>
    </source>
</evidence>
<name>A0A1G9B1Q4_9ACTN</name>
<feature type="compositionally biased region" description="Basic residues" evidence="1">
    <location>
        <begin position="85"/>
        <end position="97"/>
    </location>
</feature>
<dbReference type="AlphaFoldDB" id="A0A1G9B1Q4"/>
<feature type="compositionally biased region" description="Low complexity" evidence="1">
    <location>
        <begin position="112"/>
        <end position="124"/>
    </location>
</feature>
<gene>
    <name evidence="2" type="ORF">SAMN05421869_115103</name>
</gene>
<dbReference type="EMBL" id="FNDJ01000015">
    <property type="protein sequence ID" value="SDK32755.1"/>
    <property type="molecule type" value="Genomic_DNA"/>
</dbReference>